<feature type="compositionally biased region" description="Low complexity" evidence="9">
    <location>
        <begin position="684"/>
        <end position="695"/>
    </location>
</feature>
<dbReference type="Proteomes" id="UP000663131">
    <property type="component" value="Chromosome 9"/>
</dbReference>
<dbReference type="Gene3D" id="2.60.40.1230">
    <property type="match status" value="1"/>
</dbReference>
<comment type="subcellular location">
    <subcellularLocation>
        <location evidence="1">Membrane</location>
        <location evidence="1">Coated pit</location>
        <topology evidence="1">Peripheral membrane protein</topology>
        <orientation evidence="1">Cytoplasmic side</orientation>
    </subcellularLocation>
</comment>
<keyword evidence="2 7" id="KW-0813">Transport</keyword>
<dbReference type="GeneID" id="64574545"/>
<dbReference type="SMART" id="SM00809">
    <property type="entry name" value="Alpha_adaptinC2"/>
    <property type="match status" value="1"/>
</dbReference>
<dbReference type="InterPro" id="IPR016024">
    <property type="entry name" value="ARM-type_fold"/>
</dbReference>
<dbReference type="PIRSF" id="PIRSF037091">
    <property type="entry name" value="AP2_complex_alpha"/>
    <property type="match status" value="1"/>
</dbReference>
<feature type="compositionally biased region" description="Basic and acidic residues" evidence="9">
    <location>
        <begin position="713"/>
        <end position="722"/>
    </location>
</feature>
<evidence type="ECO:0000259" key="10">
    <source>
        <dbReference type="SMART" id="SM00809"/>
    </source>
</evidence>
<dbReference type="EMBL" id="CP063137">
    <property type="protein sequence ID" value="QOU22441.1"/>
    <property type="molecule type" value="Genomic_DNA"/>
</dbReference>
<evidence type="ECO:0000256" key="9">
    <source>
        <dbReference type="SAM" id="MobiDB-lite"/>
    </source>
</evidence>
<dbReference type="InterPro" id="IPR050840">
    <property type="entry name" value="Adaptor_Complx_Large_Subunit"/>
</dbReference>
<comment type="function">
    <text evidence="7">Adaptins are components of the adaptor complexes which link clathrin to receptors in coated vesicles. Clathrin-associated protein complexes are believed to interact with the cytoplasmic tails of membrane proteins, leading to their selection and concentration.</text>
</comment>
<evidence type="ECO:0000256" key="2">
    <source>
        <dbReference type="ARBA" id="ARBA00022448"/>
    </source>
</evidence>
<dbReference type="InterPro" id="IPR012295">
    <property type="entry name" value="TBP_dom_sf"/>
</dbReference>
<keyword evidence="4 7" id="KW-0653">Protein transport</keyword>
<evidence type="ECO:0000313" key="12">
    <source>
        <dbReference type="Proteomes" id="UP000663131"/>
    </source>
</evidence>
<dbReference type="AlphaFoldDB" id="A0A871RJA1"/>
<feature type="region of interest" description="Disordered" evidence="9">
    <location>
        <begin position="684"/>
        <end position="733"/>
    </location>
</feature>
<dbReference type="Gene3D" id="3.30.310.10">
    <property type="entry name" value="TATA-Binding Protein"/>
    <property type="match status" value="1"/>
</dbReference>
<dbReference type="Pfam" id="PF01602">
    <property type="entry name" value="Adaptin_N"/>
    <property type="match status" value="1"/>
</dbReference>
<dbReference type="InterPro" id="IPR011989">
    <property type="entry name" value="ARM-like"/>
</dbReference>
<dbReference type="InterPro" id="IPR008152">
    <property type="entry name" value="Clathrin_a/b/g-adaptin_app_Ig"/>
</dbReference>
<dbReference type="Pfam" id="PF02883">
    <property type="entry name" value="Alpha_adaptinC2"/>
    <property type="match status" value="1"/>
</dbReference>
<dbReference type="GO" id="GO:0030122">
    <property type="term" value="C:AP-2 adaptor complex"/>
    <property type="evidence" value="ECO:0007669"/>
    <property type="project" value="InterPro"/>
</dbReference>
<accession>A0A871RJA1</accession>
<dbReference type="InterPro" id="IPR009028">
    <property type="entry name" value="Coatomer/calthrin_app_sub_C"/>
</dbReference>
<gene>
    <name evidence="11" type="ORF">BRETT_002621</name>
</gene>
<evidence type="ECO:0000313" key="11">
    <source>
        <dbReference type="EMBL" id="QOU22441.1"/>
    </source>
</evidence>
<feature type="binding site" evidence="8">
    <location>
        <begin position="51"/>
        <end position="55"/>
    </location>
    <ligand>
        <name>a 1,2-diacyl-sn-glycero-3-phospho-(1D-myo-inositol-3,4,5-trisphosphate)</name>
        <dbReference type="ChEBI" id="CHEBI:57836"/>
    </ligand>
</feature>
<dbReference type="InterPro" id="IPR013041">
    <property type="entry name" value="Clathrin_app_Ig-like_sf"/>
</dbReference>
<comment type="similarity">
    <text evidence="7">Belongs to the adaptor complexes large subunit family.</text>
</comment>
<sequence>MAPQMKGLIQFITEIRNSKEEDAEKRIIQREIVHIQKQFQQLNLSGYHKKKYICKLLYVYLMGYRLTFGFDQAVELTRSDAFSEKAIGYLAINFYIGQVSESQWDLVERSIDADLASPRVDAMCLALQALCDLCCRRPEIAERYEHRVYSAMCSPEFGIAVKKKAVLVMNRLVQVDGEIVARHPEIVTHAIPLVTSEDPGMCLATVPLLETITKLDHEATQSCTTLIIDKLHQIVVQRVCPRDCYFHEVPCPWTVVKMLHLLEILIPDTSSAAKIEPADRERLQEVLKIATTSSLRTSGGPGSSSECRKVSGAILFGALSLGAHITPHTSPSSSILDTDTLCTLLRSTDVNTRYLAVGALMQIAARGDSESVGAISRHFDLIFTLLRDRDVSIRRRALDLVYMAANSTNIEHVCTQLLEYLAIAEFSIKSEVAVKVALLAEKYATDASWFVVTILRLLALAGNFVDEDVWHRMAQIVVNNRSIQPTACRAVVRCLKADKYPQPMLKLAAFVLSEFGDQIQAKTPIPEQFQLLSARYSQSSVATRAVLLSAFFKMYFKCEKVRPAVARILQRETNVFNSEIQQRALEYSALIRLDHTYYLDHIVVAMPPFAAKVSPLLRRLGTVSTLQQSFKVPVPKEAEIQHLNTPNEAQNADKSLKNSLHQLPNGSSRSLLLTSEAKLISTSLTGSSSSSSHSRTPMKTPPVPPTSRRPTKSRIEPADSRETNISATSRHKHPVLSPNWRDGYYRLCRFDQGIFFENALIRIVYRLKRTKYALHLSITYSNKSPSAISGLLCKFSVPETVKDAGLYTLSVIQNPQSTISQGAKTTQFVDILVRMPYTDSDLPTLGINFMSGGLISLKLKLPVPLFKTLCPGAPLSSDIFQMRWSQIGQVLKDDGSADKTVHLQHPTDVQAIRRLTRLLGLNNLAQVASTPFTIASAGILNMHTANSGCLMRIDLDAETNTLLHVTIRCTKPGIAAILLASFCDLFSNEL</sequence>
<dbReference type="SUPFAM" id="SSF55711">
    <property type="entry name" value="Subdomain of clathrin and coatomer appendage domain"/>
    <property type="match status" value="1"/>
</dbReference>
<reference evidence="11" key="2">
    <citation type="journal article" name="BMC Genomics">
        <title>New genome assemblies reveal patterns of domestication and adaptation across Brettanomyces (Dekkera) species.</title>
        <authorList>
            <person name="Roach M.J."/>
            <person name="Borneman A.R."/>
        </authorList>
    </citation>
    <scope>NUCLEOTIDE SEQUENCE</scope>
    <source>
        <strain evidence="11">UCD 2041</strain>
    </source>
</reference>
<dbReference type="InterPro" id="IPR002553">
    <property type="entry name" value="Clathrin/coatomer_adapt-like_N"/>
</dbReference>
<dbReference type="KEGG" id="bbrx:BRETT_002621"/>
<dbReference type="RefSeq" id="XP_041138934.1">
    <property type="nucleotide sequence ID" value="XM_041281143.1"/>
</dbReference>
<organism evidence="11 12">
    <name type="scientific">Dekkera bruxellensis</name>
    <name type="common">Brettanomyces custersii</name>
    <dbReference type="NCBI Taxonomy" id="5007"/>
    <lineage>
        <taxon>Eukaryota</taxon>
        <taxon>Fungi</taxon>
        <taxon>Dikarya</taxon>
        <taxon>Ascomycota</taxon>
        <taxon>Saccharomycotina</taxon>
        <taxon>Pichiomycetes</taxon>
        <taxon>Pichiales</taxon>
        <taxon>Pichiaceae</taxon>
        <taxon>Brettanomyces</taxon>
    </lineage>
</organism>
<evidence type="ECO:0000256" key="4">
    <source>
        <dbReference type="ARBA" id="ARBA00022927"/>
    </source>
</evidence>
<feature type="domain" description="Clathrin adaptor alpha/beta/gamma-adaptin appendage Ig-like subdomain" evidence="10">
    <location>
        <begin position="745"/>
        <end position="862"/>
    </location>
</feature>
<dbReference type="GO" id="GO:0072583">
    <property type="term" value="P:clathrin-dependent endocytosis"/>
    <property type="evidence" value="ECO:0007669"/>
    <property type="project" value="InterPro"/>
</dbReference>
<dbReference type="GO" id="GO:0006886">
    <property type="term" value="P:intracellular protein transport"/>
    <property type="evidence" value="ECO:0007669"/>
    <property type="project" value="UniProtKB-UniRule"/>
</dbReference>
<keyword evidence="3 7" id="KW-0254">Endocytosis</keyword>
<dbReference type="InterPro" id="IPR003164">
    <property type="entry name" value="Clathrin_a-adaptin_app_sub_C"/>
</dbReference>
<dbReference type="PANTHER" id="PTHR22780">
    <property type="entry name" value="ADAPTIN, ALPHA/GAMMA/EPSILON"/>
    <property type="match status" value="1"/>
</dbReference>
<reference evidence="11" key="1">
    <citation type="submission" date="2020-10" db="EMBL/GenBank/DDBJ databases">
        <authorList>
            <person name="Palmer J.M."/>
        </authorList>
    </citation>
    <scope>NUCLEOTIDE SEQUENCE</scope>
    <source>
        <strain evidence="11">UCD 2041</strain>
    </source>
</reference>
<evidence type="ECO:0000256" key="8">
    <source>
        <dbReference type="PIRSR" id="PIRSR037091-1"/>
    </source>
</evidence>
<evidence type="ECO:0000256" key="5">
    <source>
        <dbReference type="ARBA" id="ARBA00023136"/>
    </source>
</evidence>
<name>A0A871RJA1_DEKBR</name>
<protein>
    <recommendedName>
        <fullName evidence="7">AP-2 complex subunit alpha</fullName>
    </recommendedName>
</protein>
<proteinExistence type="inferred from homology"/>
<keyword evidence="5 7" id="KW-0472">Membrane</keyword>
<feature type="binding site" evidence="8">
    <location>
        <position position="47"/>
    </location>
    <ligand>
        <name>a 1,2-diacyl-sn-glycero-3-phospho-(1D-myo-inositol-3,4,5-trisphosphate)</name>
        <dbReference type="ChEBI" id="CHEBI:57836"/>
    </ligand>
</feature>
<evidence type="ECO:0000256" key="3">
    <source>
        <dbReference type="ARBA" id="ARBA00022583"/>
    </source>
</evidence>
<keyword evidence="6 7" id="KW-0168">Coated pit</keyword>
<dbReference type="GO" id="GO:0035615">
    <property type="term" value="F:clathrin adaptor activity"/>
    <property type="evidence" value="ECO:0007669"/>
    <property type="project" value="InterPro"/>
</dbReference>
<dbReference type="InterPro" id="IPR017104">
    <property type="entry name" value="AP2_complex_asu"/>
</dbReference>
<evidence type="ECO:0000256" key="6">
    <source>
        <dbReference type="ARBA" id="ARBA00023176"/>
    </source>
</evidence>
<dbReference type="SUPFAM" id="SSF48371">
    <property type="entry name" value="ARM repeat"/>
    <property type="match status" value="1"/>
</dbReference>
<dbReference type="OrthoDB" id="28053at2759"/>
<evidence type="ECO:0000256" key="7">
    <source>
        <dbReference type="PIRNR" id="PIRNR037091"/>
    </source>
</evidence>
<dbReference type="Pfam" id="PF02296">
    <property type="entry name" value="Alpha_adaptin_C"/>
    <property type="match status" value="1"/>
</dbReference>
<dbReference type="SUPFAM" id="SSF49348">
    <property type="entry name" value="Clathrin adaptor appendage domain"/>
    <property type="match status" value="1"/>
</dbReference>
<evidence type="ECO:0000256" key="1">
    <source>
        <dbReference type="ARBA" id="ARBA00004277"/>
    </source>
</evidence>
<dbReference type="Gene3D" id="1.25.10.10">
    <property type="entry name" value="Leucine-rich Repeat Variant"/>
    <property type="match status" value="1"/>
</dbReference>